<name>A0A9W4FGP4_9MYCO</name>
<dbReference type="Gene3D" id="2.30.110.10">
    <property type="entry name" value="Electron Transport, Fmn-binding Protein, Chain A"/>
    <property type="match status" value="1"/>
</dbReference>
<dbReference type="Pfam" id="PF04075">
    <property type="entry name" value="F420H2_quin_red"/>
    <property type="match status" value="1"/>
</dbReference>
<dbReference type="RefSeq" id="WP_163732379.1">
    <property type="nucleotide sequence ID" value="NZ_AP022601.1"/>
</dbReference>
<proteinExistence type="predicted"/>
<gene>
    <name evidence="1" type="ORF">MGALJ_42410</name>
</gene>
<dbReference type="GO" id="GO:0016491">
    <property type="term" value="F:oxidoreductase activity"/>
    <property type="evidence" value="ECO:0007669"/>
    <property type="project" value="InterPro"/>
</dbReference>
<evidence type="ECO:0000313" key="2">
    <source>
        <dbReference type="Proteomes" id="UP000465785"/>
    </source>
</evidence>
<organism evidence="1 2">
    <name type="scientific">Mycobacterium gallinarum</name>
    <dbReference type="NCBI Taxonomy" id="39689"/>
    <lineage>
        <taxon>Bacteria</taxon>
        <taxon>Bacillati</taxon>
        <taxon>Actinomycetota</taxon>
        <taxon>Actinomycetes</taxon>
        <taxon>Mycobacteriales</taxon>
        <taxon>Mycobacteriaceae</taxon>
        <taxon>Mycobacterium</taxon>
    </lineage>
</organism>
<dbReference type="NCBIfam" id="TIGR00026">
    <property type="entry name" value="hi_GC_TIGR00026"/>
    <property type="match status" value="1"/>
</dbReference>
<reference evidence="1 2" key="1">
    <citation type="journal article" date="2019" name="Emerg. Microbes Infect.">
        <title>Comprehensive subspecies identification of 175 nontuberculous mycobacteria species based on 7547 genomic profiles.</title>
        <authorList>
            <person name="Matsumoto Y."/>
            <person name="Kinjo T."/>
            <person name="Motooka D."/>
            <person name="Nabeya D."/>
            <person name="Jung N."/>
            <person name="Uechi K."/>
            <person name="Horii T."/>
            <person name="Iida T."/>
            <person name="Fujita J."/>
            <person name="Nakamura S."/>
        </authorList>
    </citation>
    <scope>NUCLEOTIDE SEQUENCE [LARGE SCALE GENOMIC DNA]</scope>
    <source>
        <strain evidence="1 2">JCM 6399</strain>
    </source>
</reference>
<accession>A0A9W4FGP4</accession>
<evidence type="ECO:0000313" key="1">
    <source>
        <dbReference type="EMBL" id="BBY94572.1"/>
    </source>
</evidence>
<protein>
    <recommendedName>
        <fullName evidence="3">Nitroreductase</fullName>
    </recommendedName>
</protein>
<dbReference type="Proteomes" id="UP000465785">
    <property type="component" value="Chromosome"/>
</dbReference>
<keyword evidence="2" id="KW-1185">Reference proteome</keyword>
<evidence type="ECO:0008006" key="3">
    <source>
        <dbReference type="Google" id="ProtNLM"/>
    </source>
</evidence>
<dbReference type="EMBL" id="AP022601">
    <property type="protein sequence ID" value="BBY94572.1"/>
    <property type="molecule type" value="Genomic_DNA"/>
</dbReference>
<dbReference type="InterPro" id="IPR004378">
    <property type="entry name" value="F420H2_quin_Rdtase"/>
</dbReference>
<dbReference type="InterPro" id="IPR012349">
    <property type="entry name" value="Split_barrel_FMN-bd"/>
</dbReference>
<sequence>MFTTRPSSISVANTIANAGARLLQSRRLVRAPIWIYKARAGALLGSRVLMLEHIGRKSGAARYVVLEAFDHPTPDTFVVPSGFGEKAQWFRNLKANPRVRVYIRSHAPVPATARVLEQQEADLALAAYIRRHPRAWARFKSVIETTLGSTISDTNTDLPLVELRLEPATRK</sequence>
<dbReference type="KEGG" id="mgau:MGALJ_42410"/>
<dbReference type="AlphaFoldDB" id="A0A9W4FGP4"/>
<dbReference type="SUPFAM" id="SSF50475">
    <property type="entry name" value="FMN-binding split barrel"/>
    <property type="match status" value="1"/>
</dbReference>